<dbReference type="SUPFAM" id="SSF46548">
    <property type="entry name" value="alpha-helical ferredoxin"/>
    <property type="match status" value="1"/>
</dbReference>
<organism evidence="2">
    <name type="scientific">marine sediment metagenome</name>
    <dbReference type="NCBI Taxonomy" id="412755"/>
    <lineage>
        <taxon>unclassified sequences</taxon>
        <taxon>metagenomes</taxon>
        <taxon>ecological metagenomes</taxon>
    </lineage>
</organism>
<accession>X1CWS0</accession>
<comment type="caution">
    <text evidence="2">The sequence shown here is derived from an EMBL/GenBank/DDBJ whole genome shotgun (WGS) entry which is preliminary data.</text>
</comment>
<dbReference type="PROSITE" id="PS00198">
    <property type="entry name" value="4FE4S_FER_1"/>
    <property type="match status" value="1"/>
</dbReference>
<dbReference type="PANTHER" id="PTHR32479">
    <property type="entry name" value="GLYCOLATE OXIDASE IRON-SULFUR SUBUNIT"/>
    <property type="match status" value="1"/>
</dbReference>
<dbReference type="Pfam" id="PF13183">
    <property type="entry name" value="Fer4_8"/>
    <property type="match status" value="1"/>
</dbReference>
<feature type="non-terminal residue" evidence="2">
    <location>
        <position position="90"/>
    </location>
</feature>
<dbReference type="Gene3D" id="1.10.1060.10">
    <property type="entry name" value="Alpha-helical ferredoxin"/>
    <property type="match status" value="1"/>
</dbReference>
<dbReference type="InterPro" id="IPR009051">
    <property type="entry name" value="Helical_ferredxn"/>
</dbReference>
<proteinExistence type="predicted"/>
<dbReference type="EMBL" id="BART01014464">
    <property type="protein sequence ID" value="GAG88651.1"/>
    <property type="molecule type" value="Genomic_DNA"/>
</dbReference>
<evidence type="ECO:0000259" key="1">
    <source>
        <dbReference type="Pfam" id="PF13183"/>
    </source>
</evidence>
<name>X1CWS0_9ZZZZ</name>
<evidence type="ECO:0000313" key="2">
    <source>
        <dbReference type="EMBL" id="GAG88651.1"/>
    </source>
</evidence>
<dbReference type="InterPro" id="IPR017896">
    <property type="entry name" value="4Fe4S_Fe-S-bd"/>
</dbReference>
<feature type="domain" description="4Fe-4S ferredoxin-type" evidence="1">
    <location>
        <begin position="9"/>
        <end position="77"/>
    </location>
</feature>
<gene>
    <name evidence="2" type="ORF">S01H4_28835</name>
</gene>
<protein>
    <recommendedName>
        <fullName evidence="1">4Fe-4S ferredoxin-type domain-containing protein</fullName>
    </recommendedName>
</protein>
<reference evidence="2" key="1">
    <citation type="journal article" date="2014" name="Front. Microbiol.">
        <title>High frequency of phylogenetically diverse reductive dehalogenase-homologous genes in deep subseafloor sedimentary metagenomes.</title>
        <authorList>
            <person name="Kawai M."/>
            <person name="Futagami T."/>
            <person name="Toyoda A."/>
            <person name="Takaki Y."/>
            <person name="Nishi S."/>
            <person name="Hori S."/>
            <person name="Arai W."/>
            <person name="Tsubouchi T."/>
            <person name="Morono Y."/>
            <person name="Uchiyama I."/>
            <person name="Ito T."/>
            <person name="Fujiyama A."/>
            <person name="Inagaki F."/>
            <person name="Takami H."/>
        </authorList>
    </citation>
    <scope>NUCLEOTIDE SEQUENCE</scope>
    <source>
        <strain evidence="2">Expedition CK06-06</strain>
    </source>
</reference>
<dbReference type="AlphaFoldDB" id="X1CWS0"/>
<dbReference type="GO" id="GO:0051536">
    <property type="term" value="F:iron-sulfur cluster binding"/>
    <property type="evidence" value="ECO:0007669"/>
    <property type="project" value="InterPro"/>
</dbReference>
<sequence>MDDKKVLEELKSCMDCKICMEECDTFTITQNEIQSPNGRLKIAEKIFINDKISENELISIYTCTLCAICDLICPQNINITEIMHATKVRL</sequence>
<dbReference type="InterPro" id="IPR017900">
    <property type="entry name" value="4Fe4S_Fe_S_CS"/>
</dbReference>